<reference evidence="2 3" key="1">
    <citation type="journal article" date="2011" name="J. Bacteriol.">
        <title>Genome sequence of the nonpathogenic Listeria monocytogenes serovar 4a strain M7.</title>
        <authorList>
            <person name="Chen J."/>
            <person name="Xia Y."/>
            <person name="Cheng C."/>
            <person name="Fang C."/>
            <person name="Shan Y."/>
            <person name="Jin G."/>
            <person name="Fang W."/>
        </authorList>
    </citation>
    <scope>NUCLEOTIDE SEQUENCE [LARGE SCALE GENOMIC DNA]</scope>
    <source>
        <strain evidence="2 3">M7</strain>
    </source>
</reference>
<dbReference type="Pfam" id="PF17606">
    <property type="entry name" value="DUF5502"/>
    <property type="match status" value="1"/>
</dbReference>
<dbReference type="InterPro" id="IPR035131">
    <property type="entry name" value="DUF5502"/>
</dbReference>
<dbReference type="PATRIC" id="fig|1030009.3.peg.222"/>
<keyword evidence="1" id="KW-0812">Transmembrane</keyword>
<evidence type="ECO:0000256" key="1">
    <source>
        <dbReference type="SAM" id="Phobius"/>
    </source>
</evidence>
<dbReference type="EMBL" id="CP002816">
    <property type="protein sequence ID" value="AEH91233.1"/>
    <property type="molecule type" value="Genomic_DNA"/>
</dbReference>
<dbReference type="HOGENOM" id="CLU_175481_0_0_9"/>
<gene>
    <name evidence="2" type="ordered locus">LMM7_0227</name>
</gene>
<name>A0A0E0UT17_LISMM</name>
<organism evidence="2 3">
    <name type="scientific">Listeria monocytogenes serotype 4a (strain M7)</name>
    <dbReference type="NCBI Taxonomy" id="1030009"/>
    <lineage>
        <taxon>Bacteria</taxon>
        <taxon>Bacillati</taxon>
        <taxon>Bacillota</taxon>
        <taxon>Bacilli</taxon>
        <taxon>Bacillales</taxon>
        <taxon>Listeriaceae</taxon>
        <taxon>Listeria</taxon>
    </lineage>
</organism>
<protein>
    <recommendedName>
        <fullName evidence="4">DUF5502 family protein</fullName>
    </recommendedName>
</protein>
<sequence>MYIKGRLIFFFVMFVIALCSVLILLIIKMSVWKEEPFNLSDAKEIECLGSCKIKNTNQKIHFFSIKKNLFEERGNIAGISNEHEPKVADKSIFIVILDDEKGVANEE</sequence>
<dbReference type="RefSeq" id="WP_014588994.1">
    <property type="nucleotide sequence ID" value="NC_017537.1"/>
</dbReference>
<proteinExistence type="predicted"/>
<evidence type="ECO:0008006" key="4">
    <source>
        <dbReference type="Google" id="ProtNLM"/>
    </source>
</evidence>
<evidence type="ECO:0000313" key="3">
    <source>
        <dbReference type="Proteomes" id="UP000000486"/>
    </source>
</evidence>
<feature type="transmembrane region" description="Helical" evidence="1">
    <location>
        <begin position="6"/>
        <end position="27"/>
    </location>
</feature>
<dbReference type="Proteomes" id="UP000000486">
    <property type="component" value="Chromosome"/>
</dbReference>
<accession>A0A0E0UT17</accession>
<evidence type="ECO:0000313" key="2">
    <source>
        <dbReference type="EMBL" id="AEH91233.1"/>
    </source>
</evidence>
<keyword evidence="1" id="KW-1133">Transmembrane helix</keyword>
<keyword evidence="1" id="KW-0472">Membrane</keyword>
<dbReference type="KEGG" id="lmq:LMM7_0227"/>
<dbReference type="AlphaFoldDB" id="A0A0E0UT17"/>